<feature type="region of interest" description="Disordered" evidence="1">
    <location>
        <begin position="21"/>
        <end position="46"/>
    </location>
</feature>
<name>A0A1Z4EKC9_9MYCO</name>
<dbReference type="OrthoDB" id="4761399at2"/>
<evidence type="ECO:0000313" key="4">
    <source>
        <dbReference type="Proteomes" id="UP000217736"/>
    </source>
</evidence>
<evidence type="ECO:0000259" key="2">
    <source>
        <dbReference type="Pfam" id="PF14032"/>
    </source>
</evidence>
<dbReference type="InterPro" id="IPR026954">
    <property type="entry name" value="PknH-like_Extracell"/>
</dbReference>
<dbReference type="InterPro" id="IPR038232">
    <property type="entry name" value="PknH-like_Extracell_sf"/>
</dbReference>
<reference evidence="4" key="1">
    <citation type="submission" date="2017-06" db="EMBL/GenBank/DDBJ databases">
        <title>Complete Genome Sequence of Mycobacterium shigaense.</title>
        <authorList>
            <person name="Fukano H."/>
            <person name="Yoshida M."/>
            <person name="Kazumi Y."/>
            <person name="Ogura Y."/>
            <person name="Mitarai S."/>
            <person name="Hayashi T."/>
            <person name="Hoshino Y."/>
        </authorList>
    </citation>
    <scope>NUCLEOTIDE SEQUENCE [LARGE SCALE GENOMIC DNA]</scope>
    <source>
        <strain evidence="4">UN-152</strain>
    </source>
</reference>
<keyword evidence="4" id="KW-1185">Reference proteome</keyword>
<evidence type="ECO:0000313" key="3">
    <source>
        <dbReference type="EMBL" id="BAX93382.1"/>
    </source>
</evidence>
<dbReference type="KEGG" id="mshg:MSG_03244"/>
<sequence>MRQLTAAVAIAAIGILVASCGDNDEKKGSPSSSSSSTTSATPSKTPLAEVSLPNLLLSPAEIDTLLGVTGSKKDKSIDALKTDNPADVFPKSYKFPDECLFITGAAESSIYAGSGNTAVKGEHDVAPLPPGSNDSDPEVTQALVLFGSADQANTFFTTSTQRWPACANRQDTVPAEGDSPALTWKVGPVNNSNGVLSATSDISATKNGQSFSQSCQRALTVRNNVVIDTEACKQNVGDIAVNVANQLAGKVDKQ</sequence>
<dbReference type="AlphaFoldDB" id="A0A1Z4EKC9"/>
<dbReference type="PROSITE" id="PS51257">
    <property type="entry name" value="PROKAR_LIPOPROTEIN"/>
    <property type="match status" value="1"/>
</dbReference>
<dbReference type="Proteomes" id="UP000217736">
    <property type="component" value="Chromosome"/>
</dbReference>
<feature type="domain" description="PknH-like extracellular" evidence="2">
    <location>
        <begin position="50"/>
        <end position="250"/>
    </location>
</feature>
<accession>A0A1Z4EKC9</accession>
<dbReference type="Gene3D" id="3.40.1000.70">
    <property type="entry name" value="PknH-like extracellular domain"/>
    <property type="match status" value="1"/>
</dbReference>
<gene>
    <name evidence="3" type="primary">lppH</name>
    <name evidence="3" type="ORF">MSG_03244</name>
</gene>
<organism evidence="3 4">
    <name type="scientific">Mycobacterium shigaense</name>
    <dbReference type="NCBI Taxonomy" id="722731"/>
    <lineage>
        <taxon>Bacteria</taxon>
        <taxon>Bacillati</taxon>
        <taxon>Actinomycetota</taxon>
        <taxon>Actinomycetes</taxon>
        <taxon>Mycobacteriales</taxon>
        <taxon>Mycobacteriaceae</taxon>
        <taxon>Mycobacterium</taxon>
        <taxon>Mycobacterium simiae complex</taxon>
    </lineage>
</organism>
<protein>
    <submittedName>
        <fullName evidence="3">Sensor domain-containing protein</fullName>
    </submittedName>
</protein>
<feature type="compositionally biased region" description="Low complexity" evidence="1">
    <location>
        <begin position="29"/>
        <end position="46"/>
    </location>
</feature>
<dbReference type="RefSeq" id="WP_096441122.1">
    <property type="nucleotide sequence ID" value="NZ_CP022927.1"/>
</dbReference>
<evidence type="ECO:0000256" key="1">
    <source>
        <dbReference type="SAM" id="MobiDB-lite"/>
    </source>
</evidence>
<proteinExistence type="predicted"/>
<dbReference type="Pfam" id="PF14032">
    <property type="entry name" value="PknH_C"/>
    <property type="match status" value="1"/>
</dbReference>
<dbReference type="EMBL" id="AP018164">
    <property type="protein sequence ID" value="BAX93382.1"/>
    <property type="molecule type" value="Genomic_DNA"/>
</dbReference>